<dbReference type="EnsemblPlants" id="AET7Gv21360900.1">
    <property type="protein sequence ID" value="AET7Gv21360900.1"/>
    <property type="gene ID" value="AET7Gv21360900"/>
</dbReference>
<dbReference type="AlphaFoldDB" id="A0A453TEB6"/>
<protein>
    <submittedName>
        <fullName evidence="1">Uncharacterized protein</fullName>
    </submittedName>
</protein>
<reference evidence="1" key="5">
    <citation type="journal article" date="2021" name="G3 (Bethesda)">
        <title>Aegilops tauschii genome assembly Aet v5.0 features greater sequence contiguity and improved annotation.</title>
        <authorList>
            <person name="Wang L."/>
            <person name="Zhu T."/>
            <person name="Rodriguez J.C."/>
            <person name="Deal K.R."/>
            <person name="Dubcovsky J."/>
            <person name="McGuire P.E."/>
            <person name="Lux T."/>
            <person name="Spannagl M."/>
            <person name="Mayer K.F.X."/>
            <person name="Baldrich P."/>
            <person name="Meyers B.C."/>
            <person name="Huo N."/>
            <person name="Gu Y.Q."/>
            <person name="Zhou H."/>
            <person name="Devos K.M."/>
            <person name="Bennetzen J.L."/>
            <person name="Unver T."/>
            <person name="Budak H."/>
            <person name="Gulick P.J."/>
            <person name="Galiba G."/>
            <person name="Kalapos B."/>
            <person name="Nelson D.R."/>
            <person name="Li P."/>
            <person name="You F.M."/>
            <person name="Luo M.C."/>
            <person name="Dvorak J."/>
        </authorList>
    </citation>
    <scope>NUCLEOTIDE SEQUENCE [LARGE SCALE GENOMIC DNA]</scope>
    <source>
        <strain evidence="1">cv. AL8/78</strain>
    </source>
</reference>
<evidence type="ECO:0000313" key="1">
    <source>
        <dbReference type="EnsemblPlants" id="AET7Gv21360900.1"/>
    </source>
</evidence>
<proteinExistence type="predicted"/>
<reference evidence="1" key="4">
    <citation type="submission" date="2019-03" db="UniProtKB">
        <authorList>
            <consortium name="EnsemblPlants"/>
        </authorList>
    </citation>
    <scope>IDENTIFICATION</scope>
</reference>
<keyword evidence="2" id="KW-1185">Reference proteome</keyword>
<dbReference type="Gramene" id="AET7Gv21360900.1">
    <property type="protein sequence ID" value="AET7Gv21360900.1"/>
    <property type="gene ID" value="AET7Gv21360900"/>
</dbReference>
<reference evidence="1" key="3">
    <citation type="journal article" date="2017" name="Nature">
        <title>Genome sequence of the progenitor of the wheat D genome Aegilops tauschii.</title>
        <authorList>
            <person name="Luo M.C."/>
            <person name="Gu Y.Q."/>
            <person name="Puiu D."/>
            <person name="Wang H."/>
            <person name="Twardziok S.O."/>
            <person name="Deal K.R."/>
            <person name="Huo N."/>
            <person name="Zhu T."/>
            <person name="Wang L."/>
            <person name="Wang Y."/>
            <person name="McGuire P.E."/>
            <person name="Liu S."/>
            <person name="Long H."/>
            <person name="Ramasamy R.K."/>
            <person name="Rodriguez J.C."/>
            <person name="Van S.L."/>
            <person name="Yuan L."/>
            <person name="Wang Z."/>
            <person name="Xia Z."/>
            <person name="Xiao L."/>
            <person name="Anderson O.D."/>
            <person name="Ouyang S."/>
            <person name="Liang Y."/>
            <person name="Zimin A.V."/>
            <person name="Pertea G."/>
            <person name="Qi P."/>
            <person name="Bennetzen J.L."/>
            <person name="Dai X."/>
            <person name="Dawson M.W."/>
            <person name="Muller H.G."/>
            <person name="Kugler K."/>
            <person name="Rivarola-Duarte L."/>
            <person name="Spannagl M."/>
            <person name="Mayer K.F.X."/>
            <person name="Lu F.H."/>
            <person name="Bevan M.W."/>
            <person name="Leroy P."/>
            <person name="Li P."/>
            <person name="You F.M."/>
            <person name="Sun Q."/>
            <person name="Liu Z."/>
            <person name="Lyons E."/>
            <person name="Wicker T."/>
            <person name="Salzberg S.L."/>
            <person name="Devos K.M."/>
            <person name="Dvorak J."/>
        </authorList>
    </citation>
    <scope>NUCLEOTIDE SEQUENCE [LARGE SCALE GENOMIC DNA]</scope>
    <source>
        <strain evidence="1">cv. AL8/78</strain>
    </source>
</reference>
<evidence type="ECO:0000313" key="2">
    <source>
        <dbReference type="Proteomes" id="UP000015105"/>
    </source>
</evidence>
<dbReference type="Proteomes" id="UP000015105">
    <property type="component" value="Chromosome 7D"/>
</dbReference>
<reference evidence="2" key="1">
    <citation type="journal article" date="2014" name="Science">
        <title>Ancient hybridizations among the ancestral genomes of bread wheat.</title>
        <authorList>
            <consortium name="International Wheat Genome Sequencing Consortium,"/>
            <person name="Marcussen T."/>
            <person name="Sandve S.R."/>
            <person name="Heier L."/>
            <person name="Spannagl M."/>
            <person name="Pfeifer M."/>
            <person name="Jakobsen K.S."/>
            <person name="Wulff B.B."/>
            <person name="Steuernagel B."/>
            <person name="Mayer K.F."/>
            <person name="Olsen O.A."/>
        </authorList>
    </citation>
    <scope>NUCLEOTIDE SEQUENCE [LARGE SCALE GENOMIC DNA]</scope>
    <source>
        <strain evidence="2">cv. AL8/78</strain>
    </source>
</reference>
<organism evidence="1 2">
    <name type="scientific">Aegilops tauschii subsp. strangulata</name>
    <name type="common">Goatgrass</name>
    <dbReference type="NCBI Taxonomy" id="200361"/>
    <lineage>
        <taxon>Eukaryota</taxon>
        <taxon>Viridiplantae</taxon>
        <taxon>Streptophyta</taxon>
        <taxon>Embryophyta</taxon>
        <taxon>Tracheophyta</taxon>
        <taxon>Spermatophyta</taxon>
        <taxon>Magnoliopsida</taxon>
        <taxon>Liliopsida</taxon>
        <taxon>Poales</taxon>
        <taxon>Poaceae</taxon>
        <taxon>BOP clade</taxon>
        <taxon>Pooideae</taxon>
        <taxon>Triticodae</taxon>
        <taxon>Triticeae</taxon>
        <taxon>Triticinae</taxon>
        <taxon>Aegilops</taxon>
    </lineage>
</organism>
<sequence length="79" mass="9180">DHTPLLLDSGEATHLGNKDVFSFELAWFEREGFLDLVAREWAKDAGGRSALERWQNKIRHLRSFLRGWAKHLSGIYKVE</sequence>
<accession>A0A453TEB6</accession>
<name>A0A453TEB6_AEGTS</name>
<reference evidence="2" key="2">
    <citation type="journal article" date="2017" name="Nat. Plants">
        <title>The Aegilops tauschii genome reveals multiple impacts of transposons.</title>
        <authorList>
            <person name="Zhao G."/>
            <person name="Zou C."/>
            <person name="Li K."/>
            <person name="Wang K."/>
            <person name="Li T."/>
            <person name="Gao L."/>
            <person name="Zhang X."/>
            <person name="Wang H."/>
            <person name="Yang Z."/>
            <person name="Liu X."/>
            <person name="Jiang W."/>
            <person name="Mao L."/>
            <person name="Kong X."/>
            <person name="Jiao Y."/>
            <person name="Jia J."/>
        </authorList>
    </citation>
    <scope>NUCLEOTIDE SEQUENCE [LARGE SCALE GENOMIC DNA]</scope>
    <source>
        <strain evidence="2">cv. AL8/78</strain>
    </source>
</reference>